<dbReference type="eggNOG" id="ENOG5032IK5">
    <property type="taxonomic scope" value="Bacteria"/>
</dbReference>
<comment type="caution">
    <text evidence="3">The sequence shown here is derived from an EMBL/GenBank/DDBJ whole genome shotgun (WGS) entry which is preliminary data.</text>
</comment>
<feature type="transmembrane region" description="Helical" evidence="1">
    <location>
        <begin position="76"/>
        <end position="109"/>
    </location>
</feature>
<evidence type="ECO:0000256" key="1">
    <source>
        <dbReference type="SAM" id="Phobius"/>
    </source>
</evidence>
<dbReference type="RefSeq" id="WP_043846039.1">
    <property type="nucleotide sequence ID" value="NZ_AQQW01000011.1"/>
</dbReference>
<feature type="transmembrane region" description="Helical" evidence="1">
    <location>
        <begin position="37"/>
        <end position="55"/>
    </location>
</feature>
<protein>
    <submittedName>
        <fullName evidence="3">Tricarboxylate transport protein TctB</fullName>
    </submittedName>
</protein>
<dbReference type="Proteomes" id="UP000019063">
    <property type="component" value="Unassembled WGS sequence"/>
</dbReference>
<evidence type="ECO:0000259" key="2">
    <source>
        <dbReference type="Pfam" id="PF07331"/>
    </source>
</evidence>
<keyword evidence="1" id="KW-0472">Membrane</keyword>
<gene>
    <name evidence="3" type="ORF">ATO8_16300</name>
</gene>
<evidence type="ECO:0000313" key="3">
    <source>
        <dbReference type="EMBL" id="ETW11493.1"/>
    </source>
</evidence>
<name>W4HGH9_9RHOB</name>
<reference evidence="3 4" key="1">
    <citation type="journal article" date="2014" name="Antonie Van Leeuwenhoek">
        <title>Roseivivax atlanticus sp. nov., isolated from surface seawater of the Atlantic Ocean.</title>
        <authorList>
            <person name="Li G."/>
            <person name="Lai Q."/>
            <person name="Liu X."/>
            <person name="Sun F."/>
            <person name="Shao Z."/>
        </authorList>
    </citation>
    <scope>NUCLEOTIDE SEQUENCE [LARGE SCALE GENOMIC DNA]</scope>
    <source>
        <strain evidence="3 4">22II-s10s</strain>
    </source>
</reference>
<accession>W4HGH9</accession>
<keyword evidence="1" id="KW-1133">Transmembrane helix</keyword>
<organism evidence="3 4">
    <name type="scientific">Roseivivax marinus</name>
    <dbReference type="NCBI Taxonomy" id="1379903"/>
    <lineage>
        <taxon>Bacteria</taxon>
        <taxon>Pseudomonadati</taxon>
        <taxon>Pseudomonadota</taxon>
        <taxon>Alphaproteobacteria</taxon>
        <taxon>Rhodobacterales</taxon>
        <taxon>Roseobacteraceae</taxon>
        <taxon>Roseivivax</taxon>
    </lineage>
</organism>
<feature type="transmembrane region" description="Helical" evidence="1">
    <location>
        <begin position="115"/>
        <end position="133"/>
    </location>
</feature>
<dbReference type="EMBL" id="AQQW01000011">
    <property type="protein sequence ID" value="ETW11493.1"/>
    <property type="molecule type" value="Genomic_DNA"/>
</dbReference>
<feature type="domain" description="DUF1468" evidence="2">
    <location>
        <begin position="3"/>
        <end position="142"/>
    </location>
</feature>
<dbReference type="InterPro" id="IPR009936">
    <property type="entry name" value="DUF1468"/>
</dbReference>
<evidence type="ECO:0000313" key="4">
    <source>
        <dbReference type="Proteomes" id="UP000019063"/>
    </source>
</evidence>
<proteinExistence type="predicted"/>
<keyword evidence="1" id="KW-0812">Transmembrane</keyword>
<dbReference type="STRING" id="1379903.ATO8_16300"/>
<dbReference type="AlphaFoldDB" id="W4HGH9"/>
<sequence length="150" mass="16208">MRIVFLVTILAGAVFYSFIAFSDLAFMTTSGRLGAGFFPRVVGVLAVVMTLWALLDEMKRSHADDETAHPQQWIDVVVLIALALGYAVLLRLLGGFPATVIFLAVALSLLNRGRPLKNALTAVLVPAAVYLLFDRVLNASMPPALLDLPI</sequence>
<keyword evidence="4" id="KW-1185">Reference proteome</keyword>
<dbReference type="Pfam" id="PF07331">
    <property type="entry name" value="TctB"/>
    <property type="match status" value="1"/>
</dbReference>